<evidence type="ECO:0000259" key="1">
    <source>
        <dbReference type="PROSITE" id="PS50404"/>
    </source>
</evidence>
<sequence>MIRSLNVMTSYAASVARLGSGQYVTALGKRPEKPLELYEFENCPFCRKVREALCLLDLEVFIYPCPKGGTRFRPRAVELGGKQQFPYLVDPNTGQRMYESNDIIRYLFETYGDVNVAKGVMPGPLTTASSMLASWTRGLGGSRARPSRAPEKPLELWSFEASPYCRIVRETLCRLELPYLLHNVAKGSPRRPDFIARSGRMMVPYLSDPNTGVAMFESADIVAWLEKTYGAPGT</sequence>
<dbReference type="PROSITE" id="PS50404">
    <property type="entry name" value="GST_NTER"/>
    <property type="match status" value="2"/>
</dbReference>
<dbReference type="SFLD" id="SFLDG01202">
    <property type="entry name" value="SUF2.2"/>
    <property type="match status" value="1"/>
</dbReference>
<protein>
    <submittedName>
        <fullName evidence="3">Glutathione S-transferase-like protein</fullName>
    </submittedName>
</protein>
<dbReference type="Gene3D" id="3.40.30.10">
    <property type="entry name" value="Glutaredoxin"/>
    <property type="match status" value="2"/>
</dbReference>
<dbReference type="RefSeq" id="WP_047855209.1">
    <property type="nucleotide sequence ID" value="NZ_CP011509.1"/>
</dbReference>
<dbReference type="Proteomes" id="UP000256345">
    <property type="component" value="Unassembled WGS sequence"/>
</dbReference>
<dbReference type="CDD" id="cd03041">
    <property type="entry name" value="GST_N_2GST_N"/>
    <property type="match status" value="2"/>
</dbReference>
<dbReference type="SMR" id="A0AAC8TDC5"/>
<evidence type="ECO:0000313" key="3">
    <source>
        <dbReference type="EMBL" id="REG32943.1"/>
    </source>
</evidence>
<dbReference type="PANTHER" id="PTHR45288">
    <property type="entry name" value="THIOREDOXIN FAMILY PROTEIN"/>
    <property type="match status" value="1"/>
</dbReference>
<reference evidence="3 5" key="2">
    <citation type="submission" date="2018-08" db="EMBL/GenBank/DDBJ databases">
        <title>Genomic Encyclopedia of Archaeal and Bacterial Type Strains, Phase II (KMG-II): from individual species to whole genera.</title>
        <authorList>
            <person name="Goeker M."/>
        </authorList>
    </citation>
    <scope>NUCLEOTIDE SEQUENCE [LARGE SCALE GENOMIC DNA]</scope>
    <source>
        <strain evidence="3 5">DSM 2261</strain>
    </source>
</reference>
<gene>
    <name evidence="2" type="ORF">AA314_01987</name>
    <name evidence="3" type="ORF">ATI61_104233</name>
</gene>
<keyword evidence="5" id="KW-1185">Reference proteome</keyword>
<dbReference type="Pfam" id="PF13417">
    <property type="entry name" value="GST_N_3"/>
    <property type="match status" value="2"/>
</dbReference>
<dbReference type="SFLD" id="SFLDG01181">
    <property type="entry name" value="SUF2"/>
    <property type="match status" value="1"/>
</dbReference>
<dbReference type="InterPro" id="IPR040079">
    <property type="entry name" value="Glutathione_S-Trfase"/>
</dbReference>
<dbReference type="KEGG" id="age:AA314_01987"/>
<dbReference type="InterPro" id="IPR036249">
    <property type="entry name" value="Thioredoxin-like_sf"/>
</dbReference>
<proteinExistence type="predicted"/>
<feature type="domain" description="GST N-terminal" evidence="1">
    <location>
        <begin position="152"/>
        <end position="233"/>
    </location>
</feature>
<name>A0AAC8TDC5_9BACT</name>
<dbReference type="AlphaFoldDB" id="A0AAC8TDC5"/>
<dbReference type="EMBL" id="CP011509">
    <property type="protein sequence ID" value="AKJ00361.1"/>
    <property type="molecule type" value="Genomic_DNA"/>
</dbReference>
<dbReference type="PROSITE" id="PS00195">
    <property type="entry name" value="GLUTAREDOXIN_1"/>
    <property type="match status" value="1"/>
</dbReference>
<accession>A0AAC8TDC5</accession>
<dbReference type="Proteomes" id="UP000035579">
    <property type="component" value="Chromosome"/>
</dbReference>
<dbReference type="SUPFAM" id="SSF52833">
    <property type="entry name" value="Thioredoxin-like"/>
    <property type="match status" value="2"/>
</dbReference>
<dbReference type="PROSITE" id="PS51354">
    <property type="entry name" value="GLUTAREDOXIN_2"/>
    <property type="match status" value="1"/>
</dbReference>
<dbReference type="InterPro" id="IPR011767">
    <property type="entry name" value="GLR_AS"/>
</dbReference>
<dbReference type="InterPro" id="IPR004045">
    <property type="entry name" value="Glutathione_S-Trfase_N"/>
</dbReference>
<evidence type="ECO:0000313" key="2">
    <source>
        <dbReference type="EMBL" id="AKJ00361.1"/>
    </source>
</evidence>
<dbReference type="PANTHER" id="PTHR45288:SF1">
    <property type="entry name" value="THIOREDOXIN FAMILY PROTEIN"/>
    <property type="match status" value="1"/>
</dbReference>
<reference evidence="2 4" key="1">
    <citation type="submission" date="2015-05" db="EMBL/GenBank/DDBJ databases">
        <title>Genome assembly of Archangium gephyra DSM 2261.</title>
        <authorList>
            <person name="Sharma G."/>
            <person name="Subramanian S."/>
        </authorList>
    </citation>
    <scope>NUCLEOTIDE SEQUENCE [LARGE SCALE GENOMIC DNA]</scope>
    <source>
        <strain evidence="2 4">DSM 2261</strain>
    </source>
</reference>
<evidence type="ECO:0000313" key="4">
    <source>
        <dbReference type="Proteomes" id="UP000035579"/>
    </source>
</evidence>
<dbReference type="SFLD" id="SFLDS00019">
    <property type="entry name" value="Glutathione_Transferase_(cytos"/>
    <property type="match status" value="1"/>
</dbReference>
<evidence type="ECO:0000313" key="5">
    <source>
        <dbReference type="Proteomes" id="UP000256345"/>
    </source>
</evidence>
<dbReference type="EMBL" id="QUMU01000004">
    <property type="protein sequence ID" value="REG32943.1"/>
    <property type="molecule type" value="Genomic_DNA"/>
</dbReference>
<feature type="domain" description="GST N-terminal" evidence="1">
    <location>
        <begin position="33"/>
        <end position="115"/>
    </location>
</feature>
<organism evidence="2 4">
    <name type="scientific">Archangium gephyra</name>
    <dbReference type="NCBI Taxonomy" id="48"/>
    <lineage>
        <taxon>Bacteria</taxon>
        <taxon>Pseudomonadati</taxon>
        <taxon>Myxococcota</taxon>
        <taxon>Myxococcia</taxon>
        <taxon>Myxococcales</taxon>
        <taxon>Cystobacterineae</taxon>
        <taxon>Archangiaceae</taxon>
        <taxon>Archangium</taxon>
    </lineage>
</organism>